<dbReference type="InterPro" id="IPR002716">
    <property type="entry name" value="PIN_dom"/>
</dbReference>
<sequence>MDKVFVDTDVVIDFLIDREPHIRHSSLIFSLAEKKKLQVYISTLSINNIYYVTRRIIGHKKALEIIKNLIEIVEIQSVDKHEILSALDSGFKDFEDGVQHASALHIKGLKGIIARNIKDYKKAQVAVFTPESFLKVFKSKSHG</sequence>
<dbReference type="InterPro" id="IPR029060">
    <property type="entry name" value="PIN-like_dom_sf"/>
</dbReference>
<protein>
    <recommendedName>
        <fullName evidence="1">PIN domain-containing protein</fullName>
    </recommendedName>
</protein>
<keyword evidence="3" id="KW-1185">Reference proteome</keyword>
<dbReference type="SUPFAM" id="SSF88723">
    <property type="entry name" value="PIN domain-like"/>
    <property type="match status" value="1"/>
</dbReference>
<comment type="caution">
    <text evidence="2">The sequence shown here is derived from an EMBL/GenBank/DDBJ whole genome shotgun (WGS) entry which is preliminary data.</text>
</comment>
<dbReference type="Proteomes" id="UP000011135">
    <property type="component" value="Unassembled WGS sequence"/>
</dbReference>
<evidence type="ECO:0000313" key="3">
    <source>
        <dbReference type="Proteomes" id="UP000011135"/>
    </source>
</evidence>
<feature type="domain" description="PIN" evidence="1">
    <location>
        <begin position="3"/>
        <end position="117"/>
    </location>
</feature>
<gene>
    <name evidence="2" type="ORF">C900_01017</name>
</gene>
<dbReference type="AlphaFoldDB" id="L8JWR3"/>
<organism evidence="2 3">
    <name type="scientific">Fulvivirga imtechensis AK7</name>
    <dbReference type="NCBI Taxonomy" id="1237149"/>
    <lineage>
        <taxon>Bacteria</taxon>
        <taxon>Pseudomonadati</taxon>
        <taxon>Bacteroidota</taxon>
        <taxon>Cytophagia</taxon>
        <taxon>Cytophagales</taxon>
        <taxon>Fulvivirgaceae</taxon>
        <taxon>Fulvivirga</taxon>
    </lineage>
</organism>
<dbReference type="Gene3D" id="3.40.50.1010">
    <property type="entry name" value="5'-nuclease"/>
    <property type="match status" value="1"/>
</dbReference>
<reference evidence="2 3" key="1">
    <citation type="submission" date="2012-12" db="EMBL/GenBank/DDBJ databases">
        <title>Genome assembly of Fulvivirga imtechensis AK7.</title>
        <authorList>
            <person name="Nupur N."/>
            <person name="Khatri I."/>
            <person name="Kumar R."/>
            <person name="Subramanian S."/>
            <person name="Pinnaka A."/>
        </authorList>
    </citation>
    <scope>NUCLEOTIDE SEQUENCE [LARGE SCALE GENOMIC DNA]</scope>
    <source>
        <strain evidence="2 3">AK7</strain>
    </source>
</reference>
<dbReference type="EMBL" id="AMZN01000015">
    <property type="protein sequence ID" value="ELR72638.1"/>
    <property type="molecule type" value="Genomic_DNA"/>
</dbReference>
<evidence type="ECO:0000259" key="1">
    <source>
        <dbReference type="Pfam" id="PF13470"/>
    </source>
</evidence>
<evidence type="ECO:0000313" key="2">
    <source>
        <dbReference type="EMBL" id="ELR72638.1"/>
    </source>
</evidence>
<name>L8JWR3_9BACT</name>
<dbReference type="Pfam" id="PF13470">
    <property type="entry name" value="PIN_3"/>
    <property type="match status" value="1"/>
</dbReference>
<dbReference type="STRING" id="1237149.C900_01017"/>
<dbReference type="OrthoDB" id="1148871at2"/>
<dbReference type="eggNOG" id="COG2402">
    <property type="taxonomic scope" value="Bacteria"/>
</dbReference>
<accession>L8JWR3</accession>
<dbReference type="RefSeq" id="WP_009578688.1">
    <property type="nucleotide sequence ID" value="NZ_AMZN01000015.1"/>
</dbReference>
<proteinExistence type="predicted"/>